<accession>O53116</accession>
<reference evidence="2" key="1">
    <citation type="journal article" date="1993" name="Mol. Microbiol.">
        <title>Use of an ordered cosmid library to deduce the genomic organization of Mycobacterium leprae.</title>
        <authorList>
            <person name="Eiglmeier K."/>
            <person name="Honore N."/>
            <person name="Woods S.A."/>
            <person name="Caudron B."/>
            <person name="Cole S.T."/>
        </authorList>
    </citation>
    <scope>NUCLEOTIDE SEQUENCE</scope>
</reference>
<protein>
    <submittedName>
        <fullName evidence="2">Uncharacterized protein MLCB1913.07c</fullName>
    </submittedName>
</protein>
<dbReference type="EMBL" id="CP029543">
    <property type="protein sequence ID" value="AWV48875.1"/>
    <property type="molecule type" value="Genomic_DNA"/>
</dbReference>
<sequence length="96" mass="10533">MCLLCSTGLVACLGLQPALYLATILDLFRSGGDRCNRHVRACRRVDAVSESAPRRLEFKALRHVGMLPAAVFRVRLSRDNLVDPLGNARNVVVMVA</sequence>
<dbReference type="EMBL" id="AL022118">
    <property type="protein sequence ID" value="CAA17939.1"/>
    <property type="molecule type" value="Genomic_DNA"/>
</dbReference>
<reference evidence="2" key="3">
    <citation type="submission" date="1998-03" db="EMBL/GenBank/DDBJ databases">
        <authorList>
            <person name="Murphy L."/>
            <person name="Harris D."/>
        </authorList>
    </citation>
    <scope>NUCLEOTIDE SEQUENCE</scope>
</reference>
<organism evidence="2">
    <name type="scientific">Mycobacterium leprae</name>
    <dbReference type="NCBI Taxonomy" id="1769"/>
    <lineage>
        <taxon>Bacteria</taxon>
        <taxon>Bacillati</taxon>
        <taxon>Actinomycetota</taxon>
        <taxon>Actinomycetes</taxon>
        <taxon>Mycobacteriales</taxon>
        <taxon>Mycobacteriaceae</taxon>
        <taxon>Mycobacterium</taxon>
    </lineage>
</organism>
<gene>
    <name evidence="2" type="primary">MLCB1913.07c</name>
    <name evidence="1" type="ORF">DIJ64_14740</name>
</gene>
<dbReference type="AlphaFoldDB" id="O53116"/>
<evidence type="ECO:0000313" key="3">
    <source>
        <dbReference type="Proteomes" id="UP000249682"/>
    </source>
</evidence>
<dbReference type="Proteomes" id="UP000249682">
    <property type="component" value="Chromosome"/>
</dbReference>
<evidence type="ECO:0000313" key="2">
    <source>
        <dbReference type="EMBL" id="CAA17939.1"/>
    </source>
</evidence>
<evidence type="ECO:0000313" key="1">
    <source>
        <dbReference type="EMBL" id="AWV48875.1"/>
    </source>
</evidence>
<reference evidence="2" key="2">
    <citation type="submission" date="1998-03" db="EMBL/GenBank/DDBJ databases">
        <authorList>
            <person name="Parkhill J."/>
            <person name="Barrell B.G."/>
            <person name="Rajandream M.A."/>
        </authorList>
    </citation>
    <scope>NUCLEOTIDE SEQUENCE</scope>
</reference>
<name>O53116_MYCLR</name>
<reference evidence="1 3" key="4">
    <citation type="submission" date="2018-05" db="EMBL/GenBank/DDBJ databases">
        <title>Evolution of small genomes with special reference to Mycobacterium leprae.</title>
        <authorList>
            <person name="Mohanty P.S."/>
            <person name="Bansal A.K."/>
            <person name="Gupta U.D."/>
            <person name="Naaz F."/>
            <person name="Dwivedi V.D."/>
            <person name="Singh H."/>
            <person name="Gupta G."/>
            <person name="Sharma S."/>
            <person name="Arora M."/>
        </authorList>
    </citation>
    <scope>NUCLEOTIDE SEQUENCE [LARGE SCALE GENOMIC DNA]</scope>
    <source>
        <strain evidence="1 3">MRHRU-235-G</strain>
    </source>
</reference>
<proteinExistence type="predicted"/>